<evidence type="ECO:0000313" key="2">
    <source>
        <dbReference type="Proteomes" id="UP001056132"/>
    </source>
</evidence>
<evidence type="ECO:0008006" key="3">
    <source>
        <dbReference type="Google" id="ProtNLM"/>
    </source>
</evidence>
<gene>
    <name evidence="1" type="ORF">M5D45_11565</name>
</gene>
<dbReference type="GO" id="GO:0009253">
    <property type="term" value="P:peptidoglycan catabolic process"/>
    <property type="evidence" value="ECO:0007669"/>
    <property type="project" value="InterPro"/>
</dbReference>
<sequence length="63" mass="7085">MPIDPASDCKTARIYENVTTQQNASLRWLIAELVATFNVSTGEIYRHPQVSYKNPTEASTAVW</sequence>
<dbReference type="AlphaFoldDB" id="A0AAE9L1C6"/>
<reference evidence="1" key="2">
    <citation type="submission" date="2022-05" db="EMBL/GenBank/DDBJ databases">
        <authorList>
            <person name="Kunte H.-J."/>
        </authorList>
    </citation>
    <scope>NUCLEOTIDE SEQUENCE</scope>
    <source>
        <strain evidence="1">G5</strain>
    </source>
</reference>
<dbReference type="Proteomes" id="UP001056132">
    <property type="component" value="Chromosome 1"/>
</dbReference>
<dbReference type="SUPFAM" id="SSF55846">
    <property type="entry name" value="N-acetylmuramoyl-L-alanine amidase-like"/>
    <property type="match status" value="1"/>
</dbReference>
<name>A0AAE9L1C6_9BURK</name>
<evidence type="ECO:0000313" key="1">
    <source>
        <dbReference type="EMBL" id="URF03179.1"/>
    </source>
</evidence>
<dbReference type="EMBL" id="CP097330">
    <property type="protein sequence ID" value="URF03179.1"/>
    <property type="molecule type" value="Genomic_DNA"/>
</dbReference>
<dbReference type="GO" id="GO:0008745">
    <property type="term" value="F:N-acetylmuramoyl-L-alanine amidase activity"/>
    <property type="evidence" value="ECO:0007669"/>
    <property type="project" value="InterPro"/>
</dbReference>
<proteinExistence type="predicted"/>
<dbReference type="KEGG" id="ccam:M5D45_11565"/>
<reference evidence="1" key="1">
    <citation type="journal article" date="2022" name="Microbiol. Resour. Announc.">
        <title>Genome Sequence of Cupriavidus campinensis Strain G5, a Member of a Bacterial Consortium Capable of Polyethylene Degradation.</title>
        <authorList>
            <person name="Schneider B."/>
            <person name="Pfeiffer F."/>
            <person name="Dyall-Smith M."/>
            <person name="Kunte H.J."/>
        </authorList>
    </citation>
    <scope>NUCLEOTIDE SEQUENCE</scope>
    <source>
        <strain evidence="1">G5</strain>
    </source>
</reference>
<dbReference type="InterPro" id="IPR036505">
    <property type="entry name" value="Amidase/PGRP_sf"/>
</dbReference>
<protein>
    <recommendedName>
        <fullName evidence="3">N-acetylmuramoyl-L-alanine amidase</fullName>
    </recommendedName>
</protein>
<accession>A0AAE9L1C6</accession>
<organism evidence="1 2">
    <name type="scientific">Cupriavidus campinensis</name>
    <dbReference type="NCBI Taxonomy" id="151783"/>
    <lineage>
        <taxon>Bacteria</taxon>
        <taxon>Pseudomonadati</taxon>
        <taxon>Pseudomonadota</taxon>
        <taxon>Betaproteobacteria</taxon>
        <taxon>Burkholderiales</taxon>
        <taxon>Burkholderiaceae</taxon>
        <taxon>Cupriavidus</taxon>
    </lineage>
</organism>